<evidence type="ECO:0000313" key="1">
    <source>
        <dbReference type="EMBL" id="MBD5781761.1"/>
    </source>
</evidence>
<evidence type="ECO:0000313" key="2">
    <source>
        <dbReference type="Proteomes" id="UP000622317"/>
    </source>
</evidence>
<name>A0A927FDG3_9BACT</name>
<accession>A0A927FDG3</accession>
<proteinExistence type="predicted"/>
<dbReference type="Gene3D" id="1.25.40.10">
    <property type="entry name" value="Tetratricopeptide repeat domain"/>
    <property type="match status" value="1"/>
</dbReference>
<comment type="caution">
    <text evidence="1">The sequence shown here is derived from an EMBL/GenBank/DDBJ whole genome shotgun (WGS) entry which is preliminary data.</text>
</comment>
<dbReference type="EMBL" id="JACYFG010000051">
    <property type="protein sequence ID" value="MBD5781761.1"/>
    <property type="molecule type" value="Genomic_DNA"/>
</dbReference>
<dbReference type="RefSeq" id="WP_191618842.1">
    <property type="nucleotide sequence ID" value="NZ_JACYFG010000051.1"/>
</dbReference>
<keyword evidence="2" id="KW-1185">Reference proteome</keyword>
<evidence type="ECO:0008006" key="3">
    <source>
        <dbReference type="Google" id="ProtNLM"/>
    </source>
</evidence>
<organism evidence="1 2">
    <name type="scientific">Pelagicoccus enzymogenes</name>
    <dbReference type="NCBI Taxonomy" id="2773457"/>
    <lineage>
        <taxon>Bacteria</taxon>
        <taxon>Pseudomonadati</taxon>
        <taxon>Verrucomicrobiota</taxon>
        <taxon>Opitutia</taxon>
        <taxon>Puniceicoccales</taxon>
        <taxon>Pelagicoccaceae</taxon>
        <taxon>Pelagicoccus</taxon>
    </lineage>
</organism>
<gene>
    <name evidence="1" type="ORF">IEN85_19830</name>
</gene>
<dbReference type="Proteomes" id="UP000622317">
    <property type="component" value="Unassembled WGS sequence"/>
</dbReference>
<dbReference type="InterPro" id="IPR011990">
    <property type="entry name" value="TPR-like_helical_dom_sf"/>
</dbReference>
<protein>
    <recommendedName>
        <fullName evidence="3">Tetratricopeptide repeat protein</fullName>
    </recommendedName>
</protein>
<reference evidence="1" key="1">
    <citation type="submission" date="2020-09" db="EMBL/GenBank/DDBJ databases">
        <title>Pelagicoccus enzymogenes sp. nov. with an EPS production, isolated from marine sediment.</title>
        <authorList>
            <person name="Feng X."/>
        </authorList>
    </citation>
    <scope>NUCLEOTIDE SEQUENCE</scope>
    <source>
        <strain evidence="1">NFK12</strain>
    </source>
</reference>
<dbReference type="AlphaFoldDB" id="A0A927FDG3"/>
<sequence length="444" mass="48746">METPENPNTNESPKHPLAAVQEAIAKADAIAQRDRNAYAEAVKGFDHALELLAAPEVEESDAKRHLSGWAEMGKANAYSNSDTQEGIEKAIAGYQVALKHFESIEDQKDSHKADIAAVWGNIGHTQSRVPAKETLEQATNCFRQSAVILEELPWKETPRYRHQLAATYLNLGNVYARQSNPQKPEQRTVDAYEKALEVIGDLPVEEAPIGALVASVRASLGRALMWSADASNLKLAIASFDETIKVLAGIKEKKDPRLVIEMGSAHANRANLFSRAQPTNETVQETIKSSEFALKIAEPNEKTHLGAAEISLSARRSYCHAFGMLIGNQPPEAQAEIHDKASDLLEDGLKLVAFWEEKGAQGLRQAAQHLFHLGCAFYCTQQPHFLPEFIKENLDAENPDPVMRQSAEKTVAEAIDRIQKSDAKDSEVADALRSTLDSLKAQAS</sequence>
<dbReference type="SUPFAM" id="SSF48452">
    <property type="entry name" value="TPR-like"/>
    <property type="match status" value="1"/>
</dbReference>